<dbReference type="GO" id="GO:0016787">
    <property type="term" value="F:hydrolase activity"/>
    <property type="evidence" value="ECO:0007669"/>
    <property type="project" value="UniProtKB-KW"/>
</dbReference>
<organism evidence="2 3">
    <name type="scientific">Ktedonobacter racemifer DSM 44963</name>
    <dbReference type="NCBI Taxonomy" id="485913"/>
    <lineage>
        <taxon>Bacteria</taxon>
        <taxon>Bacillati</taxon>
        <taxon>Chloroflexota</taxon>
        <taxon>Ktedonobacteria</taxon>
        <taxon>Ktedonobacterales</taxon>
        <taxon>Ktedonobacteraceae</taxon>
        <taxon>Ktedonobacter</taxon>
    </lineage>
</organism>
<proteinExistence type="predicted"/>
<dbReference type="eggNOG" id="COG2206">
    <property type="taxonomic scope" value="Bacteria"/>
</dbReference>
<evidence type="ECO:0000313" key="3">
    <source>
        <dbReference type="Proteomes" id="UP000004508"/>
    </source>
</evidence>
<dbReference type="InterPro" id="IPR037522">
    <property type="entry name" value="HD_GYP_dom"/>
</dbReference>
<dbReference type="PROSITE" id="PS51832">
    <property type="entry name" value="HD_GYP"/>
    <property type="match status" value="1"/>
</dbReference>
<keyword evidence="3" id="KW-1185">Reference proteome</keyword>
<dbReference type="CDD" id="cd00077">
    <property type="entry name" value="HDc"/>
    <property type="match status" value="1"/>
</dbReference>
<evidence type="ECO:0000313" key="2">
    <source>
        <dbReference type="EMBL" id="EFH87787.1"/>
    </source>
</evidence>
<protein>
    <submittedName>
        <fullName evidence="2">Metal dependent phosphohydrolase</fullName>
    </submittedName>
</protein>
<dbReference type="PANTHER" id="PTHR45228:SF8">
    <property type="entry name" value="TWO-COMPONENT RESPONSE REGULATOR-RELATED"/>
    <property type="match status" value="1"/>
</dbReference>
<name>D6TR88_KTERA</name>
<accession>D6TR88</accession>
<dbReference type="STRING" id="485913.Krac_9136"/>
<dbReference type="SUPFAM" id="SSF109604">
    <property type="entry name" value="HD-domain/PDEase-like"/>
    <property type="match status" value="1"/>
</dbReference>
<dbReference type="EMBL" id="ADVG01000002">
    <property type="protein sequence ID" value="EFH87787.1"/>
    <property type="molecule type" value="Genomic_DNA"/>
</dbReference>
<reference evidence="2 3" key="1">
    <citation type="journal article" date="2011" name="Stand. Genomic Sci.">
        <title>Non-contiguous finished genome sequence and contextual data of the filamentous soil bacterium Ktedonobacter racemifer type strain (SOSP1-21).</title>
        <authorList>
            <person name="Chang Y.J."/>
            <person name="Land M."/>
            <person name="Hauser L."/>
            <person name="Chertkov O."/>
            <person name="Del Rio T.G."/>
            <person name="Nolan M."/>
            <person name="Copeland A."/>
            <person name="Tice H."/>
            <person name="Cheng J.F."/>
            <person name="Lucas S."/>
            <person name="Han C."/>
            <person name="Goodwin L."/>
            <person name="Pitluck S."/>
            <person name="Ivanova N."/>
            <person name="Ovchinikova G."/>
            <person name="Pati A."/>
            <person name="Chen A."/>
            <person name="Palaniappan K."/>
            <person name="Mavromatis K."/>
            <person name="Liolios K."/>
            <person name="Brettin T."/>
            <person name="Fiebig A."/>
            <person name="Rohde M."/>
            <person name="Abt B."/>
            <person name="Goker M."/>
            <person name="Detter J.C."/>
            <person name="Woyke T."/>
            <person name="Bristow J."/>
            <person name="Eisen J.A."/>
            <person name="Markowitz V."/>
            <person name="Hugenholtz P."/>
            <person name="Kyrpides N.C."/>
            <person name="Klenk H.P."/>
            <person name="Lapidus A."/>
        </authorList>
    </citation>
    <scope>NUCLEOTIDE SEQUENCE [LARGE SCALE GENOMIC DNA]</scope>
    <source>
        <strain evidence="3">DSM 44963</strain>
    </source>
</reference>
<dbReference type="Proteomes" id="UP000004508">
    <property type="component" value="Unassembled WGS sequence"/>
</dbReference>
<feature type="domain" description="HD-GYP" evidence="1">
    <location>
        <begin position="9"/>
        <end position="204"/>
    </location>
</feature>
<dbReference type="InterPro" id="IPR003607">
    <property type="entry name" value="HD/PDEase_dom"/>
</dbReference>
<dbReference type="NCBIfam" id="TIGR00277">
    <property type="entry name" value="HDIG"/>
    <property type="match status" value="1"/>
</dbReference>
<dbReference type="InterPro" id="IPR006675">
    <property type="entry name" value="HDIG_dom"/>
</dbReference>
<dbReference type="Gene3D" id="1.10.3210.10">
    <property type="entry name" value="Hypothetical protein af1432"/>
    <property type="match status" value="1"/>
</dbReference>
<evidence type="ECO:0000259" key="1">
    <source>
        <dbReference type="PROSITE" id="PS51832"/>
    </source>
</evidence>
<comment type="caution">
    <text evidence="2">The sequence shown here is derived from an EMBL/GenBank/DDBJ whole genome shotgun (WGS) entry which is preliminary data.</text>
</comment>
<dbReference type="PANTHER" id="PTHR45228">
    <property type="entry name" value="CYCLIC DI-GMP PHOSPHODIESTERASE TM_0186-RELATED"/>
    <property type="match status" value="1"/>
</dbReference>
<dbReference type="RefSeq" id="WP_007913244.1">
    <property type="nucleotide sequence ID" value="NZ_ADVG01000002.1"/>
</dbReference>
<gene>
    <name evidence="2" type="ORF">Krac_9136</name>
</gene>
<dbReference type="InParanoid" id="D6TR88"/>
<dbReference type="SMART" id="SM00471">
    <property type="entry name" value="HDc"/>
    <property type="match status" value="1"/>
</dbReference>
<sequence length="226" mass="25459">MVDAKQITKDQETRKVLLSFAQSIQERDIVTYEHSRRVATYASRLARHLGWSRREARDLALAALVHDLGKTWIANDILNKSAALSEEERRKMERHPLIGARILIGCDIHPFYVEAVLHHHEAWDGHGYPVGLKGEEIPLSARILTVADVYDVLTSQRPYKAPLSNDAARERLLQASGASFDPMIIRAFLHLLDNTSGFPVRQNLCGMPQTEDLELMLSPQTFLTGA</sequence>
<dbReference type="Pfam" id="PF13487">
    <property type="entry name" value="HD_5"/>
    <property type="match status" value="1"/>
</dbReference>
<dbReference type="AlphaFoldDB" id="D6TR88"/>
<keyword evidence="2" id="KW-0378">Hydrolase</keyword>
<dbReference type="InterPro" id="IPR052020">
    <property type="entry name" value="Cyclic_di-GMP/3'3'-cGAMP_PDE"/>
</dbReference>